<sequence length="1550" mass="166802">MAMLAADQDHRGALGHSRLSLLPAAQTRPSAVASQSQAVLLRSISRRVQRLCLCCSPSQRVHFGACIGCQSTVQSEYGHALERRLRRHGPLDVSPTEHAASQRRAMMQGPAMTANVSPSVALPSAEPHVNGSEDMRHPIHLSEDRGLSCRDERQPAQEASETGNNDQVVLSETVAESAGTANTTETPALVSATPDNVTDGVPADAEPRDAIEPNGNADGLDGTTGQYLSEIPAANSETSGQFDPPVSTDMGLLQQGITNGIIPDSQSQDNPTTGQHDFPPSSVLPTIPHYHYDTMPGQPYLEHSSSYEAVAPPQQQQGFAKLEFEDGHYYMNTYGIMLGRDRRAGRYEQQLRRRTKQEQADVKHRQKASQEDGADAPQTPIVIKTEDGPSHHQHSYHSHVSESGGILGLDLEHMRNPNSEFFDDEDVKPTRKRKKGNKLTKSKSTSSSSIHSHSQSHYSQGITLAHLHNDVVPDVDAVHYLSGLSSVNGVSDINNPNAVQTPTLTSMAPSPDACPLLAIHPPWGIRSTNISRKHAGIQYNFTTQHFELSVLGVNGAFLDGVLLGKGEVRNLEHKSVVQLGGVCFRFLLPDHAACGPDSDADEAADDDEEIASESGVTGRMSFNFENARGESLVMDDDEESSSIVRSPIERGYPYDDVDLLVDDDDDDEDSPTPSPEPMPQKKTKLKLKLKIQPPPKRAAKVSARVERKRKEKKKKKTKSIKTKPKEKEKEKEKEADIEPKAVKKEKITPEQPSQAPTEDTTVPKEPTPPKPEEPPNAKPSETPAPSETPKAEESTKPLGPNIPDHLIPPRRKGPGRPPKNGIMSKREEAAIKRQLKEAEKAKALGQEPPTLEDVLARSKAKLPKRGNDDEADKADSKKRKLDGELDVSVRPSVEIGANYIAAADRKAARTSKLARSPSPEMKESDYTKEQLERPPHNYVVLIHEAITNCCDPDYIPVPCDIDDTKPAGEEQDKQANEQAQQVQRKQSEQRAEQAPSQPTASGKPKGLNLQQIYAYIERKYPYYKFKVSTTGWQSSVRHNLGQNDAFVRVEREGKGFLWAVNRDISIEREKRKRASPPAQTAPRGGYYPPNGQYPVGPNGPYAPYPQIGQSGQPHGTSLYPGQSPYGPPTAMPPAVSLPNGITTLLPTVGATPSGSYSSPYASAPIVPIVPPGGGPHQHRQHPGSYVPNGQPYPPNSQHRYPPPQPGHPTSTPAYPHTSAAMQQQPSNAGQQQPGPQQSPYSAPPQTNMQQQRQSPYAQAPHPQGHTPAYQASQPRKTETNPLWESVLRFKDGFIKAAVDKAAAGTDPSQTPQPQPPQQRQQQSTRPSPGSTPSASDPSPLTPAQETAKATAMRVFERALKRITASDAQNPLNAAVLSELGRPEDGEQGVIEMIHRLHRQSQGVVEAGAAGGQSGGAATVAKATDAVTVTGAKADAVPAGAGGQAMAGSAEAASAAKSAQEEKLADVLTSASSGPLPALPLQQQLPHPSIPPAVPPATSLQKAEAPSLPTVSANNAGDSTLAAKTKEDASPHPPDIEALTPAIGSPAARAV</sequence>
<dbReference type="InterPro" id="IPR036388">
    <property type="entry name" value="WH-like_DNA-bd_sf"/>
</dbReference>
<feature type="compositionally biased region" description="Polar residues" evidence="4">
    <location>
        <begin position="1269"/>
        <end position="1282"/>
    </location>
</feature>
<dbReference type="Gene3D" id="2.60.200.20">
    <property type="match status" value="1"/>
</dbReference>
<dbReference type="PROSITE" id="PS50006">
    <property type="entry name" value="FHA_DOMAIN"/>
    <property type="match status" value="1"/>
</dbReference>
<feature type="region of interest" description="Disordered" evidence="4">
    <location>
        <begin position="903"/>
        <end position="930"/>
    </location>
</feature>
<feature type="region of interest" description="Disordered" evidence="4">
    <location>
        <begin position="418"/>
        <end position="457"/>
    </location>
</feature>
<dbReference type="PRINTS" id="PR00053">
    <property type="entry name" value="FORKHEAD"/>
</dbReference>
<dbReference type="Pfam" id="PF00250">
    <property type="entry name" value="Forkhead"/>
    <property type="match status" value="1"/>
</dbReference>
<feature type="region of interest" description="Disordered" evidence="4">
    <location>
        <begin position="1069"/>
        <end position="1134"/>
    </location>
</feature>
<dbReference type="PANTHER" id="PTHR21712:SF29">
    <property type="entry name" value="PRE-RRNA-PROCESSING PROTEIN FHL1"/>
    <property type="match status" value="1"/>
</dbReference>
<feature type="compositionally biased region" description="Basic and acidic residues" evidence="4">
    <location>
        <begin position="144"/>
        <end position="155"/>
    </location>
</feature>
<gene>
    <name evidence="7" type="ORF">B0A49_12840</name>
</gene>
<feature type="compositionally biased region" description="Low complexity" evidence="4">
    <location>
        <begin position="1222"/>
        <end position="1245"/>
    </location>
</feature>
<dbReference type="SMART" id="SM00339">
    <property type="entry name" value="FH"/>
    <property type="match status" value="1"/>
</dbReference>
<feature type="region of interest" description="Disordered" evidence="4">
    <location>
        <begin position="654"/>
        <end position="885"/>
    </location>
</feature>
<feature type="compositionally biased region" description="Pro residues" evidence="4">
    <location>
        <begin position="1190"/>
        <end position="1206"/>
    </location>
</feature>
<dbReference type="GO" id="GO:0005634">
    <property type="term" value="C:nucleus"/>
    <property type="evidence" value="ECO:0007669"/>
    <property type="project" value="UniProtKB-SubCell"/>
</dbReference>
<dbReference type="GO" id="GO:0003700">
    <property type="term" value="F:DNA-binding transcription factor activity"/>
    <property type="evidence" value="ECO:0007669"/>
    <property type="project" value="InterPro"/>
</dbReference>
<protein>
    <recommendedName>
        <fullName evidence="9">Fork-head domain-containing protein</fullName>
    </recommendedName>
</protein>
<dbReference type="PANTHER" id="PTHR21712">
    <property type="entry name" value="PRE-RRNA-PROCESSING PROTEIN FHL1"/>
    <property type="match status" value="1"/>
</dbReference>
<feature type="compositionally biased region" description="Acidic residues" evidence="4">
    <location>
        <begin position="598"/>
        <end position="611"/>
    </location>
</feature>
<feature type="region of interest" description="Disordered" evidence="4">
    <location>
        <begin position="1167"/>
        <end position="1284"/>
    </location>
</feature>
<feature type="DNA-binding region" description="Fork-head" evidence="3">
    <location>
        <begin position="933"/>
        <end position="1074"/>
    </location>
</feature>
<dbReference type="GO" id="GO:0060962">
    <property type="term" value="P:regulation of ribosomal protein gene transcription by RNA polymerase II"/>
    <property type="evidence" value="ECO:0007669"/>
    <property type="project" value="InterPro"/>
</dbReference>
<feature type="compositionally biased region" description="Basic and acidic residues" evidence="4">
    <location>
        <begin position="723"/>
        <end position="748"/>
    </location>
</feature>
<reference evidence="7 8" key="1">
    <citation type="submission" date="2017-03" db="EMBL/GenBank/DDBJ databases">
        <title>Genomes of endolithic fungi from Antarctica.</title>
        <authorList>
            <person name="Coleine C."/>
            <person name="Masonjones S."/>
            <person name="Stajich J.E."/>
        </authorList>
    </citation>
    <scope>NUCLEOTIDE SEQUENCE [LARGE SCALE GENOMIC DNA]</scope>
    <source>
        <strain evidence="7 8">CCFEE 5187</strain>
    </source>
</reference>
<feature type="compositionally biased region" description="Polar residues" evidence="4">
    <location>
        <begin position="1508"/>
        <end position="1517"/>
    </location>
</feature>
<feature type="region of interest" description="Disordered" evidence="4">
    <location>
        <begin position="87"/>
        <end position="111"/>
    </location>
</feature>
<comment type="subcellular location">
    <subcellularLocation>
        <location evidence="3">Nucleus</location>
    </subcellularLocation>
</comment>
<feature type="compositionally biased region" description="Basic and acidic residues" evidence="4">
    <location>
        <begin position="920"/>
        <end position="930"/>
    </location>
</feature>
<dbReference type="InterPro" id="IPR036390">
    <property type="entry name" value="WH_DNA-bd_sf"/>
</dbReference>
<evidence type="ECO:0008006" key="9">
    <source>
        <dbReference type="Google" id="ProtNLM"/>
    </source>
</evidence>
<keyword evidence="8" id="KW-1185">Reference proteome</keyword>
<dbReference type="InterPro" id="IPR000253">
    <property type="entry name" value="FHA_dom"/>
</dbReference>
<feature type="domain" description="Fork-head" evidence="6">
    <location>
        <begin position="933"/>
        <end position="1074"/>
    </location>
</feature>
<dbReference type="Pfam" id="PF00498">
    <property type="entry name" value="FHA"/>
    <property type="match status" value="1"/>
</dbReference>
<evidence type="ECO:0000313" key="7">
    <source>
        <dbReference type="EMBL" id="TKA57284.1"/>
    </source>
</evidence>
<feature type="compositionally biased region" description="Polar residues" evidence="4">
    <location>
        <begin position="1334"/>
        <end position="1344"/>
    </location>
</feature>
<feature type="compositionally biased region" description="Basic residues" evidence="4">
    <location>
        <begin position="430"/>
        <end position="441"/>
    </location>
</feature>
<organism evidence="7 8">
    <name type="scientific">Cryomyces minteri</name>
    <dbReference type="NCBI Taxonomy" id="331657"/>
    <lineage>
        <taxon>Eukaryota</taxon>
        <taxon>Fungi</taxon>
        <taxon>Dikarya</taxon>
        <taxon>Ascomycota</taxon>
        <taxon>Pezizomycotina</taxon>
        <taxon>Dothideomycetes</taxon>
        <taxon>Dothideomycetes incertae sedis</taxon>
        <taxon>Cryomyces</taxon>
    </lineage>
</organism>
<evidence type="ECO:0000256" key="2">
    <source>
        <dbReference type="ARBA" id="ARBA00023242"/>
    </source>
</evidence>
<feature type="region of interest" description="Disordered" evidence="4">
    <location>
        <begin position="347"/>
        <end position="402"/>
    </location>
</feature>
<feature type="region of interest" description="Disordered" evidence="4">
    <location>
        <begin position="144"/>
        <end position="216"/>
    </location>
</feature>
<feature type="compositionally biased region" description="Low complexity" evidence="4">
    <location>
        <begin position="1469"/>
        <end position="1486"/>
    </location>
</feature>
<feature type="region of interest" description="Disordered" evidence="4">
    <location>
        <begin position="1298"/>
        <end position="1352"/>
    </location>
</feature>
<dbReference type="Proteomes" id="UP000308768">
    <property type="component" value="Unassembled WGS sequence"/>
</dbReference>
<feature type="compositionally biased region" description="Low complexity" evidence="4">
    <location>
        <begin position="1317"/>
        <end position="1333"/>
    </location>
</feature>
<dbReference type="CDD" id="cd00059">
    <property type="entry name" value="FH_FOX"/>
    <property type="match status" value="1"/>
</dbReference>
<feature type="compositionally biased region" description="Basic residues" evidence="4">
    <location>
        <begin position="706"/>
        <end position="722"/>
    </location>
</feature>
<feature type="compositionally biased region" description="Polar residues" evidence="4">
    <location>
        <begin position="157"/>
        <end position="170"/>
    </location>
</feature>
<dbReference type="OrthoDB" id="5402974at2759"/>
<feature type="compositionally biased region" description="Acidic residues" evidence="4">
    <location>
        <begin position="655"/>
        <end position="670"/>
    </location>
</feature>
<accession>A0A4U0W4Q6</accession>
<feature type="region of interest" description="Disordered" evidence="4">
    <location>
        <begin position="961"/>
        <end position="1005"/>
    </location>
</feature>
<feature type="compositionally biased region" description="Low complexity" evidence="4">
    <location>
        <begin position="1445"/>
        <end position="1457"/>
    </location>
</feature>
<dbReference type="SUPFAM" id="SSF49879">
    <property type="entry name" value="SMAD/FHA domain"/>
    <property type="match status" value="1"/>
</dbReference>
<feature type="compositionally biased region" description="Basic and acidic residues" evidence="4">
    <location>
        <begin position="962"/>
        <end position="975"/>
    </location>
</feature>
<dbReference type="GO" id="GO:0043565">
    <property type="term" value="F:sequence-specific DNA binding"/>
    <property type="evidence" value="ECO:0007669"/>
    <property type="project" value="InterPro"/>
</dbReference>
<dbReference type="InterPro" id="IPR030456">
    <property type="entry name" value="TF_fork_head_CS_2"/>
</dbReference>
<dbReference type="STRING" id="331657.A0A4U0W4Q6"/>
<evidence type="ECO:0000256" key="3">
    <source>
        <dbReference type="PROSITE-ProRule" id="PRU00089"/>
    </source>
</evidence>
<keyword evidence="2 3" id="KW-0539">Nucleus</keyword>
<feature type="compositionally biased region" description="Low complexity" evidence="4">
    <location>
        <begin position="442"/>
        <end position="457"/>
    </location>
</feature>
<evidence type="ECO:0000256" key="1">
    <source>
        <dbReference type="ARBA" id="ARBA00023125"/>
    </source>
</evidence>
<feature type="domain" description="FHA" evidence="5">
    <location>
        <begin position="505"/>
        <end position="563"/>
    </location>
</feature>
<name>A0A4U0W4Q6_9PEZI</name>
<feature type="region of interest" description="Disordered" evidence="4">
    <location>
        <begin position="597"/>
        <end position="622"/>
    </location>
</feature>
<dbReference type="InterPro" id="IPR008984">
    <property type="entry name" value="SMAD_FHA_dom_sf"/>
</dbReference>
<evidence type="ECO:0000259" key="6">
    <source>
        <dbReference type="PROSITE" id="PS50039"/>
    </source>
</evidence>
<dbReference type="Gene3D" id="1.10.10.10">
    <property type="entry name" value="Winged helix-like DNA-binding domain superfamily/Winged helix DNA-binding domain"/>
    <property type="match status" value="1"/>
</dbReference>
<evidence type="ECO:0000259" key="5">
    <source>
        <dbReference type="PROSITE" id="PS50006"/>
    </source>
</evidence>
<proteinExistence type="predicted"/>
<evidence type="ECO:0000313" key="8">
    <source>
        <dbReference type="Proteomes" id="UP000308768"/>
    </source>
</evidence>
<feature type="region of interest" description="Disordered" evidence="4">
    <location>
        <begin position="1438"/>
        <end position="1550"/>
    </location>
</feature>
<feature type="compositionally biased region" description="Basic and acidic residues" evidence="4">
    <location>
        <begin position="824"/>
        <end position="842"/>
    </location>
</feature>
<comment type="caution">
    <text evidence="7">The sequence shown here is derived from an EMBL/GenBank/DDBJ whole genome shotgun (WGS) entry which is preliminary data.</text>
</comment>
<feature type="compositionally biased region" description="Polar residues" evidence="4">
    <location>
        <begin position="1246"/>
        <end position="1256"/>
    </location>
</feature>
<keyword evidence="1 3" id="KW-0238">DNA-binding</keyword>
<dbReference type="SUPFAM" id="SSF46785">
    <property type="entry name" value="Winged helix' DNA-binding domain"/>
    <property type="match status" value="1"/>
</dbReference>
<dbReference type="EMBL" id="NAJN01002131">
    <property type="protein sequence ID" value="TKA57284.1"/>
    <property type="molecule type" value="Genomic_DNA"/>
</dbReference>
<dbReference type="InterPro" id="IPR001766">
    <property type="entry name" value="Fork_head_dom"/>
</dbReference>
<feature type="compositionally biased region" description="Basic and acidic residues" evidence="4">
    <location>
        <begin position="347"/>
        <end position="363"/>
    </location>
</feature>
<dbReference type="PROSITE" id="PS00658">
    <property type="entry name" value="FORK_HEAD_2"/>
    <property type="match status" value="1"/>
</dbReference>
<dbReference type="InterPro" id="IPR045178">
    <property type="entry name" value="Fhl1/FHA1"/>
</dbReference>
<evidence type="ECO:0000256" key="4">
    <source>
        <dbReference type="SAM" id="MobiDB-lite"/>
    </source>
</evidence>
<dbReference type="PROSITE" id="PS50039">
    <property type="entry name" value="FORK_HEAD_3"/>
    <property type="match status" value="1"/>
</dbReference>